<protein>
    <submittedName>
        <fullName evidence="2">Uncharacterized protein</fullName>
    </submittedName>
</protein>
<dbReference type="AlphaFoldDB" id="A0A382EY20"/>
<sequence length="107" mass="11592">MTIEEAKELEIKLSNDILNNIQLSLVVQIVSSEARRRAKEIISESTEEQLTEMKEKFEKAEAEAAEAAKKQEEAQANAAQDGAPQIDPATVPVIDAAPAPVPEPPAE</sequence>
<name>A0A382EY20_9ZZZZ</name>
<feature type="compositionally biased region" description="Basic and acidic residues" evidence="1">
    <location>
        <begin position="58"/>
        <end position="73"/>
    </location>
</feature>
<feature type="compositionally biased region" description="Low complexity" evidence="1">
    <location>
        <begin position="88"/>
        <end position="98"/>
    </location>
</feature>
<organism evidence="2">
    <name type="scientific">marine metagenome</name>
    <dbReference type="NCBI Taxonomy" id="408172"/>
    <lineage>
        <taxon>unclassified sequences</taxon>
        <taxon>metagenomes</taxon>
        <taxon>ecological metagenomes</taxon>
    </lineage>
</organism>
<accession>A0A382EY20</accession>
<feature type="region of interest" description="Disordered" evidence="1">
    <location>
        <begin position="58"/>
        <end position="107"/>
    </location>
</feature>
<proteinExistence type="predicted"/>
<evidence type="ECO:0000313" key="2">
    <source>
        <dbReference type="EMBL" id="SVB55325.1"/>
    </source>
</evidence>
<gene>
    <name evidence="2" type="ORF">METZ01_LOCUS208179</name>
</gene>
<reference evidence="2" key="1">
    <citation type="submission" date="2018-05" db="EMBL/GenBank/DDBJ databases">
        <authorList>
            <person name="Lanie J.A."/>
            <person name="Ng W.-L."/>
            <person name="Kazmierczak K.M."/>
            <person name="Andrzejewski T.M."/>
            <person name="Davidsen T.M."/>
            <person name="Wayne K.J."/>
            <person name="Tettelin H."/>
            <person name="Glass J.I."/>
            <person name="Rusch D."/>
            <person name="Podicherti R."/>
            <person name="Tsui H.-C.T."/>
            <person name="Winkler M.E."/>
        </authorList>
    </citation>
    <scope>NUCLEOTIDE SEQUENCE</scope>
</reference>
<evidence type="ECO:0000256" key="1">
    <source>
        <dbReference type="SAM" id="MobiDB-lite"/>
    </source>
</evidence>
<dbReference type="EMBL" id="UINC01046828">
    <property type="protein sequence ID" value="SVB55325.1"/>
    <property type="molecule type" value="Genomic_DNA"/>
</dbReference>